<name>E2ZDM4_9FIRM</name>
<evidence type="ECO:0000256" key="1">
    <source>
        <dbReference type="SAM" id="MobiDB-lite"/>
    </source>
</evidence>
<feature type="compositionally biased region" description="Basic and acidic residues" evidence="1">
    <location>
        <begin position="1"/>
        <end position="15"/>
    </location>
</feature>
<dbReference type="EMBL" id="AECS01000039">
    <property type="protein sequence ID" value="EFQ03586.1"/>
    <property type="molecule type" value="Genomic_DNA"/>
</dbReference>
<organism evidence="2 3">
    <name type="scientific">Megasphaera micronuciformis F0359</name>
    <dbReference type="NCBI Taxonomy" id="706434"/>
    <lineage>
        <taxon>Bacteria</taxon>
        <taxon>Bacillati</taxon>
        <taxon>Bacillota</taxon>
        <taxon>Negativicutes</taxon>
        <taxon>Veillonellales</taxon>
        <taxon>Veillonellaceae</taxon>
        <taxon>Megasphaera</taxon>
    </lineage>
</organism>
<gene>
    <name evidence="2" type="ORF">HMPREF9429_01529</name>
</gene>
<sequence length="47" mass="5727">MQEKIQCRVRRETRGNMDNSPRPLEGKVYFSDYNNCKLMHLQKERLL</sequence>
<accession>E2ZDM4</accession>
<dbReference type="Proteomes" id="UP000003195">
    <property type="component" value="Unassembled WGS sequence"/>
</dbReference>
<evidence type="ECO:0000313" key="3">
    <source>
        <dbReference type="Proteomes" id="UP000003195"/>
    </source>
</evidence>
<comment type="caution">
    <text evidence="2">The sequence shown here is derived from an EMBL/GenBank/DDBJ whole genome shotgun (WGS) entry which is preliminary data.</text>
</comment>
<dbReference type="STRING" id="706434.HMPREF9429_01529"/>
<keyword evidence="3" id="KW-1185">Reference proteome</keyword>
<protein>
    <submittedName>
        <fullName evidence="2">Uncharacterized protein</fullName>
    </submittedName>
</protein>
<evidence type="ECO:0000313" key="2">
    <source>
        <dbReference type="EMBL" id="EFQ03586.1"/>
    </source>
</evidence>
<reference evidence="2 3" key="1">
    <citation type="submission" date="2010-08" db="EMBL/GenBank/DDBJ databases">
        <authorList>
            <person name="Weinstock G."/>
            <person name="Sodergren E."/>
            <person name="Clifton S."/>
            <person name="Fulton L."/>
            <person name="Fulton B."/>
            <person name="Courtney L."/>
            <person name="Fronick C."/>
            <person name="Harrison M."/>
            <person name="Strong C."/>
            <person name="Farmer C."/>
            <person name="Delahaunty K."/>
            <person name="Markovic C."/>
            <person name="Hall O."/>
            <person name="Minx P."/>
            <person name="Tomlinson C."/>
            <person name="Mitreva M."/>
            <person name="Hou S."/>
            <person name="Chen J."/>
            <person name="Wollam A."/>
            <person name="Pepin K.H."/>
            <person name="Johnson M."/>
            <person name="Bhonagiri V."/>
            <person name="Zhang X."/>
            <person name="Suruliraj S."/>
            <person name="Warren W."/>
            <person name="Chinwalla A."/>
            <person name="Mardis E.R."/>
            <person name="Wilson R.K."/>
        </authorList>
    </citation>
    <scope>NUCLEOTIDE SEQUENCE [LARGE SCALE GENOMIC DNA]</scope>
    <source>
        <strain evidence="2 3">F0359</strain>
    </source>
</reference>
<dbReference type="AlphaFoldDB" id="E2ZDM4"/>
<proteinExistence type="predicted"/>
<dbReference type="HOGENOM" id="CLU_3170040_0_0_9"/>
<feature type="region of interest" description="Disordered" evidence="1">
    <location>
        <begin position="1"/>
        <end position="23"/>
    </location>
</feature>